<dbReference type="SUPFAM" id="SSF53244">
    <property type="entry name" value="MurD-like peptide ligases, peptide-binding domain"/>
    <property type="match status" value="1"/>
</dbReference>
<evidence type="ECO:0000256" key="9">
    <source>
        <dbReference type="ARBA" id="ARBA00023316"/>
    </source>
</evidence>
<sequence>MRVTAKEIATALNIPGNYDDTVITSVEFDSRLVQTQSLFVPLAGVRDGHEFCQQAIEKGAVATFWSRPLSQAPSDLIVFPVADVAKAFQQLAVYYQAQIAPKVVAITGSNGKTTTKDMTASVLSQRYRTYKTQGNYNNDLGMPYTILHMPDDTEMLVLEMGMDHAGEIAFLSRLAQPDAAAITMIGEAHLENLGSREGIAQAKMEITAGLKADGLLVIPEQEILLKPLVTTLTQQIQTVGFMQGDIQGTIILEEKEQTQFKVGEEQFTIPVLGSYNVMNALIAYTLGNYFGLTTTQIARGLATFQLTKNRTQWLKAKNGADLLSDVYNANPTAMGLVLESFAQLTLNGRRLAVLADMLELGPDSKAMHANMAAFLTEAYDEVFLYGSDMQALYEKIKEGPVTVHYFEKEAKPQLIAAIKEALQPTDSLLLKGSNGMGLAEIVEALQ</sequence>
<dbReference type="EMBL" id="JXKD01000002">
    <property type="protein sequence ID" value="OJG11762.1"/>
    <property type="molecule type" value="Genomic_DNA"/>
</dbReference>
<evidence type="ECO:0000256" key="2">
    <source>
        <dbReference type="ARBA" id="ARBA00022598"/>
    </source>
</evidence>
<keyword evidence="2 10" id="KW-0436">Ligase</keyword>
<dbReference type="InterPro" id="IPR013221">
    <property type="entry name" value="Mur_ligase_cen"/>
</dbReference>
<evidence type="ECO:0000256" key="11">
    <source>
        <dbReference type="RuleBase" id="RU004136"/>
    </source>
</evidence>
<dbReference type="GO" id="GO:0009252">
    <property type="term" value="P:peptidoglycan biosynthetic process"/>
    <property type="evidence" value="ECO:0007669"/>
    <property type="project" value="UniProtKB-UniRule"/>
</dbReference>
<dbReference type="PANTHER" id="PTHR43024">
    <property type="entry name" value="UDP-N-ACETYLMURAMOYL-TRIPEPTIDE--D-ALANYL-D-ALANINE LIGASE"/>
    <property type="match status" value="1"/>
</dbReference>
<dbReference type="GO" id="GO:0071555">
    <property type="term" value="P:cell wall organization"/>
    <property type="evidence" value="ECO:0007669"/>
    <property type="project" value="UniProtKB-KW"/>
</dbReference>
<organism evidence="14 15">
    <name type="scientific">Enterococcus aquimarinus</name>
    <dbReference type="NCBI Taxonomy" id="328396"/>
    <lineage>
        <taxon>Bacteria</taxon>
        <taxon>Bacillati</taxon>
        <taxon>Bacillota</taxon>
        <taxon>Bacilli</taxon>
        <taxon>Lactobacillales</taxon>
        <taxon>Enterococcaceae</taxon>
        <taxon>Enterococcus</taxon>
    </lineage>
</organism>
<comment type="subcellular location">
    <subcellularLocation>
        <location evidence="10 11">Cytoplasm</location>
    </subcellularLocation>
</comment>
<dbReference type="Gene3D" id="3.40.1390.10">
    <property type="entry name" value="MurE/MurF, N-terminal domain"/>
    <property type="match status" value="1"/>
</dbReference>
<comment type="pathway">
    <text evidence="10 11">Cell wall biogenesis; peptidoglycan biosynthesis.</text>
</comment>
<accession>A0A1L8QW77</accession>
<evidence type="ECO:0000313" key="15">
    <source>
        <dbReference type="Proteomes" id="UP000182149"/>
    </source>
</evidence>
<evidence type="ECO:0000259" key="12">
    <source>
        <dbReference type="Pfam" id="PF02875"/>
    </source>
</evidence>
<keyword evidence="8 10" id="KW-0131">Cell cycle</keyword>
<comment type="catalytic activity">
    <reaction evidence="10">
        <text>UDP-N-acetyl-alpha-D-muramoyl-L-alanyl-gamma-D-glutamyl-L-lysine + D-alanyl-D-alanine + ATP = UDP-N-acetyl-alpha-D-muramoyl-L-alanyl-gamma-D-glutamyl-L-lysyl-D-alanyl-D-alanine + ADP + phosphate + H(+)</text>
        <dbReference type="Rhea" id="RHEA:16085"/>
        <dbReference type="ChEBI" id="CHEBI:15378"/>
        <dbReference type="ChEBI" id="CHEBI:30616"/>
        <dbReference type="ChEBI" id="CHEBI:43474"/>
        <dbReference type="ChEBI" id="CHEBI:57822"/>
        <dbReference type="ChEBI" id="CHEBI:70758"/>
        <dbReference type="ChEBI" id="CHEBI:83903"/>
        <dbReference type="ChEBI" id="CHEBI:456216"/>
        <dbReference type="EC" id="6.3.2.10"/>
    </reaction>
</comment>
<dbReference type="RefSeq" id="WP_071873936.1">
    <property type="nucleotide sequence ID" value="NZ_JBHSHF010000012.1"/>
</dbReference>
<comment type="caution">
    <text evidence="14">The sequence shown here is derived from an EMBL/GenBank/DDBJ whole genome shotgun (WGS) entry which is preliminary data.</text>
</comment>
<dbReference type="InterPro" id="IPR051046">
    <property type="entry name" value="MurCDEF_CellWall_CoF430Synth"/>
</dbReference>
<keyword evidence="1 10" id="KW-0963">Cytoplasm</keyword>
<evidence type="ECO:0000259" key="13">
    <source>
        <dbReference type="Pfam" id="PF08245"/>
    </source>
</evidence>
<evidence type="ECO:0000256" key="8">
    <source>
        <dbReference type="ARBA" id="ARBA00023306"/>
    </source>
</evidence>
<dbReference type="Proteomes" id="UP000182149">
    <property type="component" value="Unassembled WGS sequence"/>
</dbReference>
<evidence type="ECO:0000256" key="10">
    <source>
        <dbReference type="HAMAP-Rule" id="MF_02019"/>
    </source>
</evidence>
<dbReference type="Gene3D" id="3.90.190.20">
    <property type="entry name" value="Mur ligase, C-terminal domain"/>
    <property type="match status" value="1"/>
</dbReference>
<dbReference type="Pfam" id="PF02875">
    <property type="entry name" value="Mur_ligase_C"/>
    <property type="match status" value="1"/>
</dbReference>
<comment type="catalytic activity">
    <reaction evidence="11">
        <text>D-alanyl-D-alanine + UDP-N-acetyl-alpha-D-muramoyl-L-alanyl-gamma-D-glutamyl-meso-2,6-diaminopimelate + ATP = UDP-N-acetyl-alpha-D-muramoyl-L-alanyl-gamma-D-glutamyl-meso-2,6-diaminopimeloyl-D-alanyl-D-alanine + ADP + phosphate + H(+)</text>
        <dbReference type="Rhea" id="RHEA:28374"/>
        <dbReference type="ChEBI" id="CHEBI:15378"/>
        <dbReference type="ChEBI" id="CHEBI:30616"/>
        <dbReference type="ChEBI" id="CHEBI:43474"/>
        <dbReference type="ChEBI" id="CHEBI:57822"/>
        <dbReference type="ChEBI" id="CHEBI:61386"/>
        <dbReference type="ChEBI" id="CHEBI:83905"/>
        <dbReference type="ChEBI" id="CHEBI:456216"/>
        <dbReference type="EC" id="6.3.2.10"/>
    </reaction>
</comment>
<proteinExistence type="inferred from homology"/>
<dbReference type="EC" id="6.3.2.10" evidence="10 11"/>
<dbReference type="OrthoDB" id="9801978at2"/>
<dbReference type="NCBIfam" id="TIGR01143">
    <property type="entry name" value="murF"/>
    <property type="match status" value="1"/>
</dbReference>
<name>A0A1L8QW77_9ENTE</name>
<dbReference type="InterPro" id="IPR004101">
    <property type="entry name" value="Mur_ligase_C"/>
</dbReference>
<keyword evidence="5 10" id="KW-0067">ATP-binding</keyword>
<dbReference type="Pfam" id="PF08245">
    <property type="entry name" value="Mur_ligase_M"/>
    <property type="match status" value="1"/>
</dbReference>
<dbReference type="HAMAP" id="MF_02019">
    <property type="entry name" value="MurF"/>
    <property type="match status" value="1"/>
</dbReference>
<dbReference type="GO" id="GO:0008766">
    <property type="term" value="F:UDP-N-acetylmuramoylalanyl-D-glutamyl-2,6-diaminopimelate-D-alanyl-D-alanine ligase activity"/>
    <property type="evidence" value="ECO:0007669"/>
    <property type="project" value="RHEA"/>
</dbReference>
<evidence type="ECO:0000256" key="1">
    <source>
        <dbReference type="ARBA" id="ARBA00022490"/>
    </source>
</evidence>
<keyword evidence="7 10" id="KW-0573">Peptidoglycan synthesis</keyword>
<evidence type="ECO:0000256" key="5">
    <source>
        <dbReference type="ARBA" id="ARBA00022840"/>
    </source>
</evidence>
<gene>
    <name evidence="10" type="primary">murF</name>
    <name evidence="14" type="ORF">RU93_GL000995</name>
</gene>
<feature type="domain" description="Mur ligase central" evidence="13">
    <location>
        <begin position="106"/>
        <end position="285"/>
    </location>
</feature>
<dbReference type="AlphaFoldDB" id="A0A1L8QW77"/>
<comment type="similarity">
    <text evidence="10">Belongs to the MurCDEF family. MurF subfamily.</text>
</comment>
<evidence type="ECO:0000256" key="7">
    <source>
        <dbReference type="ARBA" id="ARBA00022984"/>
    </source>
</evidence>
<keyword evidence="15" id="KW-1185">Reference proteome</keyword>
<dbReference type="SUPFAM" id="SSF63418">
    <property type="entry name" value="MurE/MurF N-terminal domain"/>
    <property type="match status" value="1"/>
</dbReference>
<keyword evidence="9 10" id="KW-0961">Cell wall biogenesis/degradation</keyword>
<dbReference type="InterPro" id="IPR035911">
    <property type="entry name" value="MurE/MurF_N"/>
</dbReference>
<evidence type="ECO:0000256" key="6">
    <source>
        <dbReference type="ARBA" id="ARBA00022960"/>
    </source>
</evidence>
<reference evidence="14 15" key="1">
    <citation type="submission" date="2014-12" db="EMBL/GenBank/DDBJ databases">
        <title>Draft genome sequences of 29 type strains of Enterococci.</title>
        <authorList>
            <person name="Zhong Z."/>
            <person name="Sun Z."/>
            <person name="Liu W."/>
            <person name="Zhang W."/>
            <person name="Zhang H."/>
        </authorList>
    </citation>
    <scope>NUCLEOTIDE SEQUENCE [LARGE SCALE GENOMIC DNA]</scope>
    <source>
        <strain evidence="14 15">DSM 17690</strain>
    </source>
</reference>
<keyword evidence="3 10" id="KW-0132">Cell division</keyword>
<dbReference type="InterPro" id="IPR005863">
    <property type="entry name" value="UDP-N-AcMur_synth"/>
</dbReference>
<evidence type="ECO:0000256" key="4">
    <source>
        <dbReference type="ARBA" id="ARBA00022741"/>
    </source>
</evidence>
<feature type="binding site" evidence="10">
    <location>
        <begin position="108"/>
        <end position="114"/>
    </location>
    <ligand>
        <name>ATP</name>
        <dbReference type="ChEBI" id="CHEBI:30616"/>
    </ligand>
</feature>
<dbReference type="SUPFAM" id="SSF53623">
    <property type="entry name" value="MurD-like peptide ligases, catalytic domain"/>
    <property type="match status" value="1"/>
</dbReference>
<evidence type="ECO:0000256" key="3">
    <source>
        <dbReference type="ARBA" id="ARBA00022618"/>
    </source>
</evidence>
<dbReference type="GO" id="GO:0008360">
    <property type="term" value="P:regulation of cell shape"/>
    <property type="evidence" value="ECO:0007669"/>
    <property type="project" value="UniProtKB-KW"/>
</dbReference>
<dbReference type="STRING" id="328396.RU93_GL000995"/>
<keyword evidence="6 10" id="KW-0133">Cell shape</keyword>
<dbReference type="Gene3D" id="3.40.1190.10">
    <property type="entry name" value="Mur-like, catalytic domain"/>
    <property type="match status" value="1"/>
</dbReference>
<feature type="domain" description="Mur ligase C-terminal" evidence="12">
    <location>
        <begin position="310"/>
        <end position="433"/>
    </location>
</feature>
<protein>
    <recommendedName>
        <fullName evidence="10 11">UDP-N-acetylmuramoyl-tripeptide--D-alanyl-D-alanine ligase</fullName>
        <ecNumber evidence="10 11">6.3.2.10</ecNumber>
    </recommendedName>
    <alternativeName>
        <fullName evidence="10">D-alanyl-D-alanine-adding enzyme</fullName>
    </alternativeName>
</protein>
<dbReference type="PANTHER" id="PTHR43024:SF1">
    <property type="entry name" value="UDP-N-ACETYLMURAMOYL-TRIPEPTIDE--D-ALANYL-D-ALANINE LIGASE"/>
    <property type="match status" value="1"/>
</dbReference>
<dbReference type="GO" id="GO:0051301">
    <property type="term" value="P:cell division"/>
    <property type="evidence" value="ECO:0007669"/>
    <property type="project" value="UniProtKB-KW"/>
</dbReference>
<dbReference type="UniPathway" id="UPA00219"/>
<dbReference type="GO" id="GO:0005524">
    <property type="term" value="F:ATP binding"/>
    <property type="evidence" value="ECO:0007669"/>
    <property type="project" value="UniProtKB-UniRule"/>
</dbReference>
<keyword evidence="4 10" id="KW-0547">Nucleotide-binding</keyword>
<evidence type="ECO:0000313" key="14">
    <source>
        <dbReference type="EMBL" id="OJG11762.1"/>
    </source>
</evidence>
<dbReference type="GO" id="GO:0005737">
    <property type="term" value="C:cytoplasm"/>
    <property type="evidence" value="ECO:0007669"/>
    <property type="project" value="UniProtKB-SubCell"/>
</dbReference>
<dbReference type="InterPro" id="IPR036615">
    <property type="entry name" value="Mur_ligase_C_dom_sf"/>
</dbReference>
<dbReference type="InterPro" id="IPR036565">
    <property type="entry name" value="Mur-like_cat_sf"/>
</dbReference>
<dbReference type="GO" id="GO:0047480">
    <property type="term" value="F:UDP-N-acetylmuramoyl-tripeptide-D-alanyl-D-alanine ligase activity"/>
    <property type="evidence" value="ECO:0007669"/>
    <property type="project" value="UniProtKB-UniRule"/>
</dbReference>
<comment type="function">
    <text evidence="10 11">Involved in cell wall formation. Catalyzes the final step in the synthesis of UDP-N-acetylmuramoyl-pentapeptide, the precursor of murein.</text>
</comment>